<keyword evidence="2" id="KW-0964">Secreted</keyword>
<keyword evidence="4" id="KW-0572">Peptidoglycan-anchor</keyword>
<dbReference type="InterPro" id="IPR013783">
    <property type="entry name" value="Ig-like_fold"/>
</dbReference>
<evidence type="ECO:0000256" key="3">
    <source>
        <dbReference type="ARBA" id="ARBA00022729"/>
    </source>
</evidence>
<sequence>MGKNTALRRFAAGVGAVALGLAGTLAMTQTASADVSNVGPDQPEAPTQGTLTINKYAGSHTATPNPEDLLDGVEFTVTQVGRDVGGVCTAIDLTDAAQWTGLDTLFASAPATPAAPFCLTTVAQDDVTVDGQVVFDLNVGIYFVQETDPGDNPIVSAVPNFYVSIPTSNGEEGDGWNYNVVADPKNQLMEGPTKTIEGQPSGLVVGSNVTWPISVPIPTLNNNDTFDTASIYDTLDSRLTYVSSTLSVGGTELVEGTDYNVSGNVVWTFTEEGRAILDANHGGIISVSLVTRVDGEFENGDIPNNTYGSEFNGASVPGEKIPHTYWGQLSILKSDDSTPVKALEGAQFQVFLPNAAGTCEATAPATGSIATGTSDEDGVVIWAGVTPSSPLGLWVANSPDGPIANPSKNYCVYETVAPAGHTASTAGQLVTIVPGVESVNEITVVNQKKDGPDLPLTGAEGTLAMTVGGLLLVGAGAAAIIVSRRRRTAA</sequence>
<gene>
    <name evidence="8" type="ORF">SAMN02745244_03184</name>
</gene>
<evidence type="ECO:0000259" key="7">
    <source>
        <dbReference type="PROSITE" id="PS50847"/>
    </source>
</evidence>
<evidence type="ECO:0000256" key="2">
    <source>
        <dbReference type="ARBA" id="ARBA00022525"/>
    </source>
</evidence>
<dbReference type="AlphaFoldDB" id="A0A1M6LWC2"/>
<dbReference type="InterPro" id="IPR026466">
    <property type="entry name" value="Fim_isopep_form_D2_dom"/>
</dbReference>
<reference evidence="8 9" key="1">
    <citation type="submission" date="2016-11" db="EMBL/GenBank/DDBJ databases">
        <authorList>
            <person name="Jaros S."/>
            <person name="Januszkiewicz K."/>
            <person name="Wedrychowicz H."/>
        </authorList>
    </citation>
    <scope>NUCLEOTIDE SEQUENCE [LARGE SCALE GENOMIC DNA]</scope>
    <source>
        <strain evidence="8 9">DSM 12906</strain>
    </source>
</reference>
<keyword evidence="9" id="KW-1185">Reference proteome</keyword>
<dbReference type="GO" id="GO:0005975">
    <property type="term" value="P:carbohydrate metabolic process"/>
    <property type="evidence" value="ECO:0007669"/>
    <property type="project" value="UniProtKB-ARBA"/>
</dbReference>
<dbReference type="InterPro" id="IPR048052">
    <property type="entry name" value="FM1-like"/>
</dbReference>
<evidence type="ECO:0000256" key="1">
    <source>
        <dbReference type="ARBA" id="ARBA00022512"/>
    </source>
</evidence>
<dbReference type="Gene3D" id="2.60.40.740">
    <property type="match status" value="1"/>
</dbReference>
<keyword evidence="1" id="KW-0134">Cell wall</keyword>
<evidence type="ECO:0000256" key="6">
    <source>
        <dbReference type="SAM" id="SignalP"/>
    </source>
</evidence>
<dbReference type="STRING" id="1123357.SAMN02745244_03184"/>
<feature type="chain" id="PRO_5012364466" evidence="6">
    <location>
        <begin position="34"/>
        <end position="490"/>
    </location>
</feature>
<keyword evidence="5" id="KW-0812">Transmembrane</keyword>
<keyword evidence="5" id="KW-0472">Membrane</keyword>
<evidence type="ECO:0000313" key="8">
    <source>
        <dbReference type="EMBL" id="SHJ75465.1"/>
    </source>
</evidence>
<name>A0A1M6LWC2_9ACTN</name>
<dbReference type="EMBL" id="FQZG01000076">
    <property type="protein sequence ID" value="SHJ75465.1"/>
    <property type="molecule type" value="Genomic_DNA"/>
</dbReference>
<evidence type="ECO:0000256" key="5">
    <source>
        <dbReference type="SAM" id="Phobius"/>
    </source>
</evidence>
<feature type="transmembrane region" description="Helical" evidence="5">
    <location>
        <begin position="463"/>
        <end position="482"/>
    </location>
</feature>
<protein>
    <submittedName>
        <fullName evidence="8">LPXTG-motif cell wall anchor domain-containing protein/fimbrial isopeptide formation D2 domain-containing protein</fullName>
    </submittedName>
</protein>
<dbReference type="NCBIfam" id="TIGR01167">
    <property type="entry name" value="LPXTG_anchor"/>
    <property type="match status" value="1"/>
</dbReference>
<dbReference type="InterPro" id="IPR019931">
    <property type="entry name" value="LPXTG_anchor"/>
</dbReference>
<dbReference type="PROSITE" id="PS50847">
    <property type="entry name" value="GRAM_POS_ANCHORING"/>
    <property type="match status" value="1"/>
</dbReference>
<dbReference type="Proteomes" id="UP000184512">
    <property type="component" value="Unassembled WGS sequence"/>
</dbReference>
<dbReference type="NCBIfam" id="NF033902">
    <property type="entry name" value="iso_D2_wall_anc"/>
    <property type="match status" value="1"/>
</dbReference>
<keyword evidence="3 6" id="KW-0732">Signal</keyword>
<feature type="signal peptide" evidence="6">
    <location>
        <begin position="1"/>
        <end position="33"/>
    </location>
</feature>
<organism evidence="8 9">
    <name type="scientific">Tessaracoccus bendigoensis DSM 12906</name>
    <dbReference type="NCBI Taxonomy" id="1123357"/>
    <lineage>
        <taxon>Bacteria</taxon>
        <taxon>Bacillati</taxon>
        <taxon>Actinomycetota</taxon>
        <taxon>Actinomycetes</taxon>
        <taxon>Propionibacteriales</taxon>
        <taxon>Propionibacteriaceae</taxon>
        <taxon>Tessaracoccus</taxon>
    </lineage>
</organism>
<proteinExistence type="predicted"/>
<dbReference type="Pfam" id="PF00746">
    <property type="entry name" value="Gram_pos_anchor"/>
    <property type="match status" value="1"/>
</dbReference>
<keyword evidence="5" id="KW-1133">Transmembrane helix</keyword>
<feature type="domain" description="Gram-positive cocci surface proteins LPxTG" evidence="7">
    <location>
        <begin position="454"/>
        <end position="490"/>
    </location>
</feature>
<dbReference type="Gene3D" id="2.60.40.10">
    <property type="entry name" value="Immunoglobulins"/>
    <property type="match status" value="2"/>
</dbReference>
<dbReference type="RefSeq" id="WP_073190152.1">
    <property type="nucleotide sequence ID" value="NZ_FQZG01000076.1"/>
</dbReference>
<accession>A0A1M6LWC2</accession>
<evidence type="ECO:0000256" key="4">
    <source>
        <dbReference type="ARBA" id="ARBA00023088"/>
    </source>
</evidence>
<evidence type="ECO:0000313" key="9">
    <source>
        <dbReference type="Proteomes" id="UP000184512"/>
    </source>
</evidence>
<dbReference type="NCBIfam" id="TIGR04226">
    <property type="entry name" value="RrgB_K2N_iso_D2"/>
    <property type="match status" value="1"/>
</dbReference>